<name>A0ABQ5FKV9_9ASTR</name>
<organism evidence="2 3">
    <name type="scientific">Tanacetum coccineum</name>
    <dbReference type="NCBI Taxonomy" id="301880"/>
    <lineage>
        <taxon>Eukaryota</taxon>
        <taxon>Viridiplantae</taxon>
        <taxon>Streptophyta</taxon>
        <taxon>Embryophyta</taxon>
        <taxon>Tracheophyta</taxon>
        <taxon>Spermatophyta</taxon>
        <taxon>Magnoliopsida</taxon>
        <taxon>eudicotyledons</taxon>
        <taxon>Gunneridae</taxon>
        <taxon>Pentapetalae</taxon>
        <taxon>asterids</taxon>
        <taxon>campanulids</taxon>
        <taxon>Asterales</taxon>
        <taxon>Asteraceae</taxon>
        <taxon>Asteroideae</taxon>
        <taxon>Anthemideae</taxon>
        <taxon>Anthemidinae</taxon>
        <taxon>Tanacetum</taxon>
    </lineage>
</organism>
<feature type="region of interest" description="Disordered" evidence="1">
    <location>
        <begin position="238"/>
        <end position="271"/>
    </location>
</feature>
<feature type="region of interest" description="Disordered" evidence="1">
    <location>
        <begin position="624"/>
        <end position="651"/>
    </location>
</feature>
<gene>
    <name evidence="2" type="ORF">Tco_1006720</name>
</gene>
<evidence type="ECO:0000256" key="1">
    <source>
        <dbReference type="SAM" id="MobiDB-lite"/>
    </source>
</evidence>
<proteinExistence type="predicted"/>
<feature type="compositionally biased region" description="Polar residues" evidence="1">
    <location>
        <begin position="627"/>
        <end position="639"/>
    </location>
</feature>
<sequence>MEKPRRREVMPYPRFTKIIINHFLSKHKSLTKLKYLHINKIKGDGVVNRLKFVRIGKDFQEYGLPIPETMLTDEIKQLESYHMLIKYSIGLIPPNKSRGKGSQGKKTTDTSKDTVEVSEESDPEPAKRRTASRSTRGVVIQYTLRVPKKKPVAKSLKLKGVLNPSADKLLAVDTMQAIKERVPDESTVVLSTSHEGTGDQPVVPDEVQGNSAVNIALFEAHKDEYVHDNVDEEMENAEVIETKKDDEELSDKDKAEDEKTEELKGDDQQDGVDLSKVDQATALVHMLPKEMHELPPTSSGLSVFLGFGNQFLTHSSDISLTRTLKDSIETEINSLLDVEIQQEVPNIQSPSKLYVPMSVIPEPKILSQIPKITTVTPVKSALPTTPTVIAITTTTRPTPITTPLPPPPIANNSRRNYLRRRIIIEESVQANVINEVKNLLPKAVSDFPTPVIQSTMKKALEKNLLLEAQSSSQAQPAYKAAESLSEYELKTILFEKMDKSRSYLTHDKHQNLFDALLNSMCLDGAIATSQADPDKILRKRDRGDDQDEDPSAGSNQGKTTKKRRTKEYESSKKASTTKETSKGKALTKGSKADKSTTTEESLKEPNTEEVMDDVDNIVAEDVVNDADQPQNDAAPNTNKAPKKDCKPLPVKGRPGHVTIAAEYFFNNDLEYLKSIDKERSYTTSITKTKASRYESQINRFFKNNIYSTLKILSVVSVSVKKLHGYGHLEEIVVRREDRQKYKFREGDFVNLYLNNIEDMILLVVQHKLFQLYGSEIVDLAVALHVGEMNHQELGKISWCKKPRDGLQTHGMY</sequence>
<dbReference type="Proteomes" id="UP001151760">
    <property type="component" value="Unassembled WGS sequence"/>
</dbReference>
<accession>A0ABQ5FKV9</accession>
<evidence type="ECO:0000313" key="2">
    <source>
        <dbReference type="EMBL" id="GJT63187.1"/>
    </source>
</evidence>
<reference evidence="2" key="1">
    <citation type="journal article" date="2022" name="Int. J. Mol. Sci.">
        <title>Draft Genome of Tanacetum Coccineum: Genomic Comparison of Closely Related Tanacetum-Family Plants.</title>
        <authorList>
            <person name="Yamashiro T."/>
            <person name="Shiraishi A."/>
            <person name="Nakayama K."/>
            <person name="Satake H."/>
        </authorList>
    </citation>
    <scope>NUCLEOTIDE SEQUENCE</scope>
</reference>
<comment type="caution">
    <text evidence="2">The sequence shown here is derived from an EMBL/GenBank/DDBJ whole genome shotgun (WGS) entry which is preliminary data.</text>
</comment>
<dbReference type="EMBL" id="BQNB010017439">
    <property type="protein sequence ID" value="GJT63187.1"/>
    <property type="molecule type" value="Genomic_DNA"/>
</dbReference>
<reference evidence="2" key="2">
    <citation type="submission" date="2022-01" db="EMBL/GenBank/DDBJ databases">
        <authorList>
            <person name="Yamashiro T."/>
            <person name="Shiraishi A."/>
            <person name="Satake H."/>
            <person name="Nakayama K."/>
        </authorList>
    </citation>
    <scope>NUCLEOTIDE SEQUENCE</scope>
</reference>
<evidence type="ECO:0000313" key="3">
    <source>
        <dbReference type="Proteomes" id="UP001151760"/>
    </source>
</evidence>
<protein>
    <submittedName>
        <fullName evidence="2">Uncharacterized protein</fullName>
    </submittedName>
</protein>
<keyword evidence="3" id="KW-1185">Reference proteome</keyword>
<feature type="compositionally biased region" description="Basic and acidic residues" evidence="1">
    <location>
        <begin position="106"/>
        <end position="115"/>
    </location>
</feature>
<feature type="compositionally biased region" description="Basic and acidic residues" evidence="1">
    <location>
        <begin position="240"/>
        <end position="267"/>
    </location>
</feature>
<feature type="compositionally biased region" description="Basic and acidic residues" evidence="1">
    <location>
        <begin position="590"/>
        <end position="606"/>
    </location>
</feature>
<feature type="region of interest" description="Disordered" evidence="1">
    <location>
        <begin position="532"/>
        <end position="612"/>
    </location>
</feature>
<feature type="region of interest" description="Disordered" evidence="1">
    <location>
        <begin position="95"/>
        <end position="134"/>
    </location>
</feature>